<dbReference type="Pfam" id="PF00250">
    <property type="entry name" value="Forkhead"/>
    <property type="match status" value="1"/>
</dbReference>
<evidence type="ECO:0000256" key="4">
    <source>
        <dbReference type="SAM" id="MobiDB-lite"/>
    </source>
</evidence>
<feature type="compositionally biased region" description="Low complexity" evidence="4">
    <location>
        <begin position="1"/>
        <end position="25"/>
    </location>
</feature>
<feature type="region of interest" description="Disordered" evidence="4">
    <location>
        <begin position="810"/>
        <end position="859"/>
    </location>
</feature>
<evidence type="ECO:0000259" key="6">
    <source>
        <dbReference type="PROSITE" id="PS50039"/>
    </source>
</evidence>
<proteinExistence type="predicted"/>
<feature type="DNA-binding region" description="Fork-head" evidence="3">
    <location>
        <begin position="867"/>
        <end position="943"/>
    </location>
</feature>
<dbReference type="SUPFAM" id="SSF46785">
    <property type="entry name" value="Winged helix' DNA-binding domain"/>
    <property type="match status" value="1"/>
</dbReference>
<keyword evidence="1 3" id="KW-0238">DNA-binding</keyword>
<dbReference type="Proteomes" id="UP001447188">
    <property type="component" value="Unassembled WGS sequence"/>
</dbReference>
<evidence type="ECO:0000259" key="5">
    <source>
        <dbReference type="PROSITE" id="PS50006"/>
    </source>
</evidence>
<dbReference type="InterPro" id="IPR036388">
    <property type="entry name" value="WH-like_DNA-bd_sf"/>
</dbReference>
<gene>
    <name evidence="7" type="ORF">Q9L58_006425</name>
</gene>
<feature type="compositionally biased region" description="Gly residues" evidence="4">
    <location>
        <begin position="1291"/>
        <end position="1300"/>
    </location>
</feature>
<feature type="region of interest" description="Disordered" evidence="4">
    <location>
        <begin position="1253"/>
        <end position="1300"/>
    </location>
</feature>
<feature type="domain" description="FHA" evidence="5">
    <location>
        <begin position="397"/>
        <end position="450"/>
    </location>
</feature>
<comment type="caution">
    <text evidence="7">The sequence shown here is derived from an EMBL/GenBank/DDBJ whole genome shotgun (WGS) entry which is preliminary data.</text>
</comment>
<feature type="compositionally biased region" description="Low complexity" evidence="4">
    <location>
        <begin position="972"/>
        <end position="983"/>
    </location>
</feature>
<feature type="compositionally biased region" description="Pro residues" evidence="4">
    <location>
        <begin position="26"/>
        <end position="35"/>
    </location>
</feature>
<dbReference type="Gene3D" id="1.10.10.10">
    <property type="entry name" value="Winged helix-like DNA-binding domain superfamily/Winged helix DNA-binding domain"/>
    <property type="match status" value="1"/>
</dbReference>
<evidence type="ECO:0000256" key="2">
    <source>
        <dbReference type="ARBA" id="ARBA00023242"/>
    </source>
</evidence>
<evidence type="ECO:0000256" key="1">
    <source>
        <dbReference type="ARBA" id="ARBA00023125"/>
    </source>
</evidence>
<evidence type="ECO:0000313" key="7">
    <source>
        <dbReference type="EMBL" id="KAL0634632.1"/>
    </source>
</evidence>
<dbReference type="SUPFAM" id="SSF49879">
    <property type="entry name" value="SMAD/FHA domain"/>
    <property type="match status" value="1"/>
</dbReference>
<dbReference type="PROSITE" id="PS00658">
    <property type="entry name" value="FORK_HEAD_2"/>
    <property type="match status" value="1"/>
</dbReference>
<dbReference type="EMBL" id="JBBBZM010000089">
    <property type="protein sequence ID" value="KAL0634632.1"/>
    <property type="molecule type" value="Genomic_DNA"/>
</dbReference>
<feature type="compositionally biased region" description="Polar residues" evidence="4">
    <location>
        <begin position="334"/>
        <end position="348"/>
    </location>
</feature>
<feature type="compositionally biased region" description="Basic and acidic residues" evidence="4">
    <location>
        <begin position="833"/>
        <end position="845"/>
    </location>
</feature>
<feature type="compositionally biased region" description="Low complexity" evidence="4">
    <location>
        <begin position="120"/>
        <end position="129"/>
    </location>
</feature>
<feature type="compositionally biased region" description="Acidic residues" evidence="4">
    <location>
        <begin position="541"/>
        <end position="592"/>
    </location>
</feature>
<sequence length="1300" mass="138795">MENRSSSSGADALASGGLAGAIDGPPLSPPPPPLPLVEESLGANAVPGLEDPASVSRDMMDVDVPPSAEEVEVEVEVVSPVAPASPPPPPPAPEGTPPPPLDRTTTTPPPLASRPRANVTPTRSPSTTTPHHHQQQTPRDLRQILQAAGSIRTGFPSHGSVPPSPVVMPGALHEFEVSDPTSPATRRRSSATAGIAGLEELRNRIDAEKGSNRNGFKSTNGDAGPLDQLIQATTGAGRYVDGFGELLSDRRAHVIDAFVRLDFDDGHVFYVRNSSVVFGRAEGASSNSFQQLGPDGSTVIGSNPFGGFDPTTTPGAMSMKREKKKRRKKKGDASTGTPKNKSTTSGASSAGYPDSSRRNSAFAHRQNFPMFRDGSATNFSFPFPAPQSQRVDEVPIIHLPLATSDAETAAAPPKKNISRKHAVLNYNFAKRRFELKITGKNGAFVEDEFVHCDTTWVVGPNGMRVQIGGVGFKVVVPVVPGGGFGVPSKGGRGKGGKGKMSTSFTDEHGNEVQTDFSDEDDDEDEDEEMEQVDGSGGGSDESMEEASDESGDEGDEDEDGEDVEDDEEAQEGDVENSEGESEEEEESDEEAEATPPPPPPEPVRMEKKRGRGRPRKDEAEIARQELEKARAKEKVREKERRHKEKLEAAKRAKEVEREKERERKRQEEIKQKEERARQKERVRREKEQQKEQKKLHLPQPKQKEEPKKATKLYLPAPAAAKKEADKSLALQTKKGPGRPPKLKSSPPPPPPPPQSQQNMSMLPPPPSMSSAPVPTHSSMPELEPVFSPSNPLMAVAAFNATTPAIDPALYNSAPSYPPPPAQRRVSPQAANKPAREPKPKKEKPPVRKRTPSPEILESDYPPEALLKPAASYVILIHEAITKSEETALTLPQIYKAIERKYPYFKLRVTTNGWQSSVRHNLGAHKAFCKVTRSGKGWMWGINEGVSIEKEKNKANIAASRPPAYQPPPPQQPGGVPYQNGNGGYHQQQPNGYPVHNIGVPMYVDQNHVGAGRGPMYQQPQYQVPPQQSARIPPMPMAYQPPMQTASVAAPPVTASIGQANKQSLHQFPNAPIPPPAGNNPAAQQQPKQNGSPPEMIAAIQGLQKQLTLLASQNQGSAAGPSAPGSVSPAILAQAQQLLAGLISGKHTGRGASGNTDLVKQLTKAIQQGAGRNGAATAPVKSAPVVLPPAPTIPSAATKMATPTPMPAPAPAPAPVQVTAGMSSPRSGSAVDFKNLPPEQKKKLYRALLLAKEKKEREKEGLREAVSGSPSGTKRPLDDGGAGPVAKKVDVGGVGGSGSTA</sequence>
<dbReference type="CDD" id="cd00059">
    <property type="entry name" value="FH_FOX"/>
    <property type="match status" value="1"/>
</dbReference>
<dbReference type="PROSITE" id="PS50006">
    <property type="entry name" value="FHA_DOMAIN"/>
    <property type="match status" value="1"/>
</dbReference>
<keyword evidence="2 3" id="KW-0539">Nucleus</keyword>
<dbReference type="PROSITE" id="PS50039">
    <property type="entry name" value="FORK_HEAD_3"/>
    <property type="match status" value="1"/>
</dbReference>
<dbReference type="InterPro" id="IPR017956">
    <property type="entry name" value="AT_hook_DNA-bd_motif"/>
</dbReference>
<evidence type="ECO:0000313" key="8">
    <source>
        <dbReference type="Proteomes" id="UP001447188"/>
    </source>
</evidence>
<feature type="compositionally biased region" description="Pro residues" evidence="4">
    <location>
        <begin position="745"/>
        <end position="754"/>
    </location>
</feature>
<dbReference type="SMART" id="SM00384">
    <property type="entry name" value="AT_hook"/>
    <property type="match status" value="2"/>
</dbReference>
<dbReference type="InterPro" id="IPR036390">
    <property type="entry name" value="WH_DNA-bd_sf"/>
</dbReference>
<feature type="region of interest" description="Disordered" evidence="4">
    <location>
        <begin position="286"/>
        <end position="358"/>
    </location>
</feature>
<name>A0ABR3GFW3_9PEZI</name>
<accession>A0ABR3GFW3</accession>
<dbReference type="InterPro" id="IPR000253">
    <property type="entry name" value="FHA_dom"/>
</dbReference>
<evidence type="ECO:0000256" key="3">
    <source>
        <dbReference type="PROSITE-ProRule" id="PRU00089"/>
    </source>
</evidence>
<evidence type="ECO:0008006" key="9">
    <source>
        <dbReference type="Google" id="ProtNLM"/>
    </source>
</evidence>
<feature type="compositionally biased region" description="Basic and acidic residues" evidence="4">
    <location>
        <begin position="615"/>
        <end position="694"/>
    </location>
</feature>
<feature type="region of interest" description="Disordered" evidence="4">
    <location>
        <begin position="483"/>
        <end position="787"/>
    </location>
</feature>
<dbReference type="PRINTS" id="PR00053">
    <property type="entry name" value="FORKHEAD"/>
</dbReference>
<feature type="region of interest" description="Disordered" evidence="4">
    <location>
        <begin position="207"/>
        <end position="226"/>
    </location>
</feature>
<feature type="compositionally biased region" description="Basic and acidic residues" evidence="4">
    <location>
        <begin position="1253"/>
        <end position="1262"/>
    </location>
</feature>
<feature type="region of interest" description="Disordered" evidence="4">
    <location>
        <begin position="1064"/>
        <end position="1093"/>
    </location>
</feature>
<dbReference type="InterPro" id="IPR045178">
    <property type="entry name" value="Fhl1/FHA1"/>
</dbReference>
<comment type="subcellular location">
    <subcellularLocation>
        <location evidence="3">Nucleus</location>
    </subcellularLocation>
</comment>
<dbReference type="InterPro" id="IPR001766">
    <property type="entry name" value="Fork_head_dom"/>
</dbReference>
<feature type="domain" description="Fork-head" evidence="6">
    <location>
        <begin position="867"/>
        <end position="943"/>
    </location>
</feature>
<dbReference type="SMART" id="SM00339">
    <property type="entry name" value="FH"/>
    <property type="match status" value="1"/>
</dbReference>
<feature type="compositionally biased region" description="Polar residues" evidence="4">
    <location>
        <begin position="212"/>
        <end position="221"/>
    </location>
</feature>
<protein>
    <recommendedName>
        <fullName evidence="9">Fork-head domain-containing protein</fullName>
    </recommendedName>
</protein>
<dbReference type="InterPro" id="IPR008984">
    <property type="entry name" value="SMAD_FHA_dom_sf"/>
</dbReference>
<dbReference type="PANTHER" id="PTHR21712:SF29">
    <property type="entry name" value="PRE-RRNA-PROCESSING PROTEIN FHL1"/>
    <property type="match status" value="1"/>
</dbReference>
<feature type="compositionally biased region" description="Basic residues" evidence="4">
    <location>
        <begin position="321"/>
        <end position="330"/>
    </location>
</feature>
<feature type="compositionally biased region" description="Acidic residues" evidence="4">
    <location>
        <begin position="516"/>
        <end position="531"/>
    </location>
</feature>
<dbReference type="InterPro" id="IPR030456">
    <property type="entry name" value="TF_fork_head_CS_2"/>
</dbReference>
<feature type="compositionally biased region" description="Low complexity" evidence="4">
    <location>
        <begin position="1078"/>
        <end position="1089"/>
    </location>
</feature>
<feature type="region of interest" description="Disordered" evidence="4">
    <location>
        <begin position="1"/>
        <end position="140"/>
    </location>
</feature>
<organism evidence="7 8">
    <name type="scientific">Discina gigas</name>
    <dbReference type="NCBI Taxonomy" id="1032678"/>
    <lineage>
        <taxon>Eukaryota</taxon>
        <taxon>Fungi</taxon>
        <taxon>Dikarya</taxon>
        <taxon>Ascomycota</taxon>
        <taxon>Pezizomycotina</taxon>
        <taxon>Pezizomycetes</taxon>
        <taxon>Pezizales</taxon>
        <taxon>Discinaceae</taxon>
        <taxon>Discina</taxon>
    </lineage>
</organism>
<feature type="compositionally biased region" description="Pro residues" evidence="4">
    <location>
        <begin position="83"/>
        <end position="112"/>
    </location>
</feature>
<feature type="region of interest" description="Disordered" evidence="4">
    <location>
        <begin position="957"/>
        <end position="983"/>
    </location>
</feature>
<reference evidence="7 8" key="1">
    <citation type="submission" date="2024-02" db="EMBL/GenBank/DDBJ databases">
        <title>Discinaceae phylogenomics.</title>
        <authorList>
            <person name="Dirks A.C."/>
            <person name="James T.Y."/>
        </authorList>
    </citation>
    <scope>NUCLEOTIDE SEQUENCE [LARGE SCALE GENOMIC DNA]</scope>
    <source>
        <strain evidence="7 8">ACD0624</strain>
    </source>
</reference>
<keyword evidence="8" id="KW-1185">Reference proteome</keyword>
<dbReference type="PANTHER" id="PTHR21712">
    <property type="entry name" value="PRE-RRNA-PROCESSING PROTEIN FHL1"/>
    <property type="match status" value="1"/>
</dbReference>